<accession>A0A645AYI1</accession>
<name>A0A645AYI1_9ZZZZ</name>
<evidence type="ECO:0008006" key="2">
    <source>
        <dbReference type="Google" id="ProtNLM"/>
    </source>
</evidence>
<evidence type="ECO:0000313" key="1">
    <source>
        <dbReference type="EMBL" id="MPM58179.1"/>
    </source>
</evidence>
<gene>
    <name evidence="1" type="ORF">SDC9_105008</name>
</gene>
<organism evidence="1">
    <name type="scientific">bioreactor metagenome</name>
    <dbReference type="NCBI Taxonomy" id="1076179"/>
    <lineage>
        <taxon>unclassified sequences</taxon>
        <taxon>metagenomes</taxon>
        <taxon>ecological metagenomes</taxon>
    </lineage>
</organism>
<dbReference type="EMBL" id="VSSQ01016635">
    <property type="protein sequence ID" value="MPM58179.1"/>
    <property type="molecule type" value="Genomic_DNA"/>
</dbReference>
<dbReference type="AlphaFoldDB" id="A0A645AYI1"/>
<reference evidence="1" key="1">
    <citation type="submission" date="2019-08" db="EMBL/GenBank/DDBJ databases">
        <authorList>
            <person name="Kucharzyk K."/>
            <person name="Murdoch R.W."/>
            <person name="Higgins S."/>
            <person name="Loffler F."/>
        </authorList>
    </citation>
    <scope>NUCLEOTIDE SEQUENCE</scope>
</reference>
<proteinExistence type="predicted"/>
<protein>
    <recommendedName>
        <fullName evidence="2">PIN domain-containing protein</fullName>
    </recommendedName>
</protein>
<comment type="caution">
    <text evidence="1">The sequence shown here is derived from an EMBL/GenBank/DDBJ whole genome shotgun (WGS) entry which is preliminary data.</text>
</comment>
<sequence>MGANLEFATGTPIGFRNFAEQSALYSIQAYRQKQGAGSCANREGLFAMALLDEKILRRSVDFPHKDFEDAIHFQSAIRVGTDCVINRDANLFPKDELPLLSPGEFLELTS</sequence>